<gene>
    <name evidence="8" type="ORF">K7432_001032</name>
</gene>
<dbReference type="EC" id="2.5.1.25" evidence="1"/>
<comment type="catalytic activity">
    <reaction evidence="6">
        <text>a uridine in tRNA + S-adenosyl-L-methionine = a 3-[(3S)-3-amino-3-carboxypropyl]uridine in tRNA + S-methyl-5'-thioadenosine + H(+)</text>
        <dbReference type="Rhea" id="RHEA:62432"/>
        <dbReference type="Rhea" id="RHEA-COMP:13339"/>
        <dbReference type="Rhea" id="RHEA-COMP:16092"/>
        <dbReference type="ChEBI" id="CHEBI:15378"/>
        <dbReference type="ChEBI" id="CHEBI:17509"/>
        <dbReference type="ChEBI" id="CHEBI:59789"/>
        <dbReference type="ChEBI" id="CHEBI:65315"/>
        <dbReference type="ChEBI" id="CHEBI:82930"/>
        <dbReference type="EC" id="2.5.1.25"/>
    </reaction>
</comment>
<dbReference type="SMART" id="SM01144">
    <property type="entry name" value="DTW"/>
    <property type="match status" value="1"/>
</dbReference>
<name>A0ABR2X3M6_9FUNG</name>
<evidence type="ECO:0000256" key="1">
    <source>
        <dbReference type="ARBA" id="ARBA00012386"/>
    </source>
</evidence>
<keyword evidence="9" id="KW-1185">Reference proteome</keyword>
<evidence type="ECO:0000256" key="4">
    <source>
        <dbReference type="ARBA" id="ARBA00022694"/>
    </source>
</evidence>
<dbReference type="InterPro" id="IPR036047">
    <property type="entry name" value="F-box-like_dom_sf"/>
</dbReference>
<protein>
    <recommendedName>
        <fullName evidence="1">tRNA-uridine aminocarboxypropyltransferase</fullName>
        <ecNumber evidence="1">2.5.1.25</ecNumber>
    </recommendedName>
</protein>
<evidence type="ECO:0000313" key="8">
    <source>
        <dbReference type="EMBL" id="KAK9768368.1"/>
    </source>
</evidence>
<evidence type="ECO:0000256" key="2">
    <source>
        <dbReference type="ARBA" id="ARBA00022679"/>
    </source>
</evidence>
<comment type="similarity">
    <text evidence="5">Belongs to the TDD superfamily. DTWD2 family.</text>
</comment>
<dbReference type="InterPro" id="IPR001810">
    <property type="entry name" value="F-box_dom"/>
</dbReference>
<evidence type="ECO:0000313" key="9">
    <source>
        <dbReference type="Proteomes" id="UP001479436"/>
    </source>
</evidence>
<dbReference type="SMART" id="SM00256">
    <property type="entry name" value="FBOX"/>
    <property type="match status" value="1"/>
</dbReference>
<evidence type="ECO:0000256" key="5">
    <source>
        <dbReference type="ARBA" id="ARBA00034489"/>
    </source>
</evidence>
<dbReference type="InterPro" id="IPR005636">
    <property type="entry name" value="DTW"/>
</dbReference>
<keyword evidence="2" id="KW-0808">Transferase</keyword>
<dbReference type="EMBL" id="JASJQH010000021">
    <property type="protein sequence ID" value="KAK9768368.1"/>
    <property type="molecule type" value="Genomic_DNA"/>
</dbReference>
<proteinExistence type="inferred from homology"/>
<dbReference type="PANTHER" id="PTHR21392:SF0">
    <property type="entry name" value="TRNA-URIDINE AMINOCARBOXYPROPYLTRANSFERASE 2"/>
    <property type="match status" value="1"/>
</dbReference>
<dbReference type="SUPFAM" id="SSF81383">
    <property type="entry name" value="F-box domain"/>
    <property type="match status" value="1"/>
</dbReference>
<evidence type="ECO:0000259" key="7">
    <source>
        <dbReference type="PROSITE" id="PS50181"/>
    </source>
</evidence>
<keyword evidence="3" id="KW-0949">S-adenosyl-L-methionine</keyword>
<comment type="caution">
    <text evidence="8">The sequence shown here is derived from an EMBL/GenBank/DDBJ whole genome shotgun (WGS) entry which is preliminary data.</text>
</comment>
<feature type="domain" description="F-box" evidence="7">
    <location>
        <begin position="3"/>
        <end position="49"/>
    </location>
</feature>
<accession>A0ABR2X3M6</accession>
<evidence type="ECO:0000256" key="3">
    <source>
        <dbReference type="ARBA" id="ARBA00022691"/>
    </source>
</evidence>
<sequence>MTCSEFESLPRTALLEIFSYLDYVTLCRVGQTCKYLEKLASSDVLWKFLVLFRWPERHSYINSDQNPEKTDCALTTESIFQDVVDHSSSNYTNTYWSWKRTYLGDLRWERIVKADEKNRKRGNTVDGGLKLLSNNKNNTPCVQKSRSYCSSCWRPVNSCICDSLTPEQYCNCRARIVVLQHPKCQVNIGTLRILKHTFKYCDIFVGKDFSEGKHPELDVLLEDETYIPLLLYPGPNATDVKTLLVGGEETLPVDKWQCLGCQCHQESSNSGSPRYLIIAIDGSWTHSKYLYRFNPRIQKLHQIMLPSPEPSVYHALKREPKPTCISTVEAVGRAVGILGWSSEEFLMEDLLRPLHRIIQIQREFCAKNKLDKLTLS</sequence>
<dbReference type="PROSITE" id="PS50181">
    <property type="entry name" value="FBOX"/>
    <property type="match status" value="1"/>
</dbReference>
<dbReference type="InterPro" id="IPR039262">
    <property type="entry name" value="DTWD2/TAPT"/>
</dbReference>
<keyword evidence="4" id="KW-0819">tRNA processing</keyword>
<reference evidence="8 9" key="1">
    <citation type="submission" date="2023-04" db="EMBL/GenBank/DDBJ databases">
        <title>Genome of Basidiobolus ranarum AG-B5.</title>
        <authorList>
            <person name="Stajich J.E."/>
            <person name="Carter-House D."/>
            <person name="Gryganskyi A."/>
        </authorList>
    </citation>
    <scope>NUCLEOTIDE SEQUENCE [LARGE SCALE GENOMIC DNA]</scope>
    <source>
        <strain evidence="8 9">AG-B5</strain>
    </source>
</reference>
<dbReference type="Pfam" id="PF12937">
    <property type="entry name" value="F-box-like"/>
    <property type="match status" value="1"/>
</dbReference>
<dbReference type="PANTHER" id="PTHR21392">
    <property type="entry name" value="TRNA-URIDINE AMINOCARBOXYPROPYLTRANSFERASE 2"/>
    <property type="match status" value="1"/>
</dbReference>
<organism evidence="8 9">
    <name type="scientific">Basidiobolus ranarum</name>
    <dbReference type="NCBI Taxonomy" id="34480"/>
    <lineage>
        <taxon>Eukaryota</taxon>
        <taxon>Fungi</taxon>
        <taxon>Fungi incertae sedis</taxon>
        <taxon>Zoopagomycota</taxon>
        <taxon>Entomophthoromycotina</taxon>
        <taxon>Basidiobolomycetes</taxon>
        <taxon>Basidiobolales</taxon>
        <taxon>Basidiobolaceae</taxon>
        <taxon>Basidiobolus</taxon>
    </lineage>
</organism>
<dbReference type="CDD" id="cd22117">
    <property type="entry name" value="F-box_FBXL4"/>
    <property type="match status" value="1"/>
</dbReference>
<dbReference type="Proteomes" id="UP001479436">
    <property type="component" value="Unassembled WGS sequence"/>
</dbReference>
<dbReference type="Gene3D" id="1.20.1280.50">
    <property type="match status" value="1"/>
</dbReference>
<dbReference type="Pfam" id="PF03942">
    <property type="entry name" value="DTW"/>
    <property type="match status" value="1"/>
</dbReference>
<evidence type="ECO:0000256" key="6">
    <source>
        <dbReference type="ARBA" id="ARBA00048718"/>
    </source>
</evidence>